<gene>
    <name evidence="1" type="ORF">RND81_06G056600</name>
</gene>
<evidence type="ECO:0008006" key="3">
    <source>
        <dbReference type="Google" id="ProtNLM"/>
    </source>
</evidence>
<evidence type="ECO:0000313" key="1">
    <source>
        <dbReference type="EMBL" id="KAK9713877.1"/>
    </source>
</evidence>
<comment type="caution">
    <text evidence="1">The sequence shown here is derived from an EMBL/GenBank/DDBJ whole genome shotgun (WGS) entry which is preliminary data.</text>
</comment>
<evidence type="ECO:0000313" key="2">
    <source>
        <dbReference type="Proteomes" id="UP001443914"/>
    </source>
</evidence>
<dbReference type="AlphaFoldDB" id="A0AAW1K7H8"/>
<sequence length="172" mass="19657">MSGCVLWVLRCNGISRFGTTSACPSISSYAGRICIGVFKRRIARYGYGGDCRCCLCAADEESPSHLFFECRYSSKCVQFVAAKMGINVPVSDTWNWWNQCRFPSLFHKKVIGAVLSAIIYRVWKARNHSLHNSMLIRPEIWMKSLLPELVFRCKSLVPPSICNRYMSWLNNL</sequence>
<proteinExistence type="predicted"/>
<dbReference type="Proteomes" id="UP001443914">
    <property type="component" value="Unassembled WGS sequence"/>
</dbReference>
<dbReference type="EMBL" id="JBDFQZ010000006">
    <property type="protein sequence ID" value="KAK9713877.1"/>
    <property type="molecule type" value="Genomic_DNA"/>
</dbReference>
<keyword evidence="2" id="KW-1185">Reference proteome</keyword>
<protein>
    <recommendedName>
        <fullName evidence="3">Reverse transcriptase zinc-binding domain-containing protein</fullName>
    </recommendedName>
</protein>
<accession>A0AAW1K7H8</accession>
<reference evidence="1" key="1">
    <citation type="submission" date="2024-03" db="EMBL/GenBank/DDBJ databases">
        <title>WGS assembly of Saponaria officinalis var. Norfolk2.</title>
        <authorList>
            <person name="Jenkins J."/>
            <person name="Shu S."/>
            <person name="Grimwood J."/>
            <person name="Barry K."/>
            <person name="Goodstein D."/>
            <person name="Schmutz J."/>
            <person name="Leebens-Mack J."/>
            <person name="Osbourn A."/>
        </authorList>
    </citation>
    <scope>NUCLEOTIDE SEQUENCE [LARGE SCALE GENOMIC DNA]</scope>
    <source>
        <strain evidence="1">JIC</strain>
    </source>
</reference>
<organism evidence="1 2">
    <name type="scientific">Saponaria officinalis</name>
    <name type="common">Common soapwort</name>
    <name type="synonym">Lychnis saponaria</name>
    <dbReference type="NCBI Taxonomy" id="3572"/>
    <lineage>
        <taxon>Eukaryota</taxon>
        <taxon>Viridiplantae</taxon>
        <taxon>Streptophyta</taxon>
        <taxon>Embryophyta</taxon>
        <taxon>Tracheophyta</taxon>
        <taxon>Spermatophyta</taxon>
        <taxon>Magnoliopsida</taxon>
        <taxon>eudicotyledons</taxon>
        <taxon>Gunneridae</taxon>
        <taxon>Pentapetalae</taxon>
        <taxon>Caryophyllales</taxon>
        <taxon>Caryophyllaceae</taxon>
        <taxon>Caryophylleae</taxon>
        <taxon>Saponaria</taxon>
    </lineage>
</organism>
<name>A0AAW1K7H8_SAPOF</name>